<dbReference type="AlphaFoldDB" id="A0A811V2B6"/>
<accession>A0A811V2B6</accession>
<reference evidence="1" key="1">
    <citation type="submission" date="2020-11" db="EMBL/GenBank/DDBJ databases">
        <authorList>
            <person name="Whitehead M."/>
        </authorList>
    </citation>
    <scope>NUCLEOTIDE SEQUENCE</scope>
    <source>
        <strain evidence="1">EGII</strain>
    </source>
</reference>
<name>A0A811V2B6_CERCA</name>
<comment type="caution">
    <text evidence="1">The sequence shown here is derived from an EMBL/GenBank/DDBJ whole genome shotgun (WGS) entry which is preliminary data.</text>
</comment>
<evidence type="ECO:0000313" key="1">
    <source>
        <dbReference type="EMBL" id="CAD7005722.1"/>
    </source>
</evidence>
<proteinExistence type="predicted"/>
<evidence type="ECO:0000313" key="2">
    <source>
        <dbReference type="Proteomes" id="UP000606786"/>
    </source>
</evidence>
<protein>
    <submittedName>
        <fullName evidence="1">(Mediterranean fruit fly) hypothetical protein</fullName>
    </submittedName>
</protein>
<dbReference type="EMBL" id="CAJHJT010000034">
    <property type="protein sequence ID" value="CAD7005722.1"/>
    <property type="molecule type" value="Genomic_DNA"/>
</dbReference>
<sequence length="104" mass="11805">MRAERDYSDRRSGYMEVLRYIGYLIDVTGGIRVLLNGYRPSWSQCWDKIGISLEEEFAKFSRSLLCDLKHEDLLGVAEVIISRITVVLSSKGDPLIGYASKVSK</sequence>
<keyword evidence="2" id="KW-1185">Reference proteome</keyword>
<gene>
    <name evidence="1" type="ORF">CCAP1982_LOCUS14073</name>
</gene>
<dbReference type="Proteomes" id="UP000606786">
    <property type="component" value="Unassembled WGS sequence"/>
</dbReference>
<organism evidence="1 2">
    <name type="scientific">Ceratitis capitata</name>
    <name type="common">Mediterranean fruit fly</name>
    <name type="synonym">Tephritis capitata</name>
    <dbReference type="NCBI Taxonomy" id="7213"/>
    <lineage>
        <taxon>Eukaryota</taxon>
        <taxon>Metazoa</taxon>
        <taxon>Ecdysozoa</taxon>
        <taxon>Arthropoda</taxon>
        <taxon>Hexapoda</taxon>
        <taxon>Insecta</taxon>
        <taxon>Pterygota</taxon>
        <taxon>Neoptera</taxon>
        <taxon>Endopterygota</taxon>
        <taxon>Diptera</taxon>
        <taxon>Brachycera</taxon>
        <taxon>Muscomorpha</taxon>
        <taxon>Tephritoidea</taxon>
        <taxon>Tephritidae</taxon>
        <taxon>Ceratitis</taxon>
        <taxon>Ceratitis</taxon>
    </lineage>
</organism>